<organism evidence="1 2">
    <name type="scientific">Brachionus plicatilis</name>
    <name type="common">Marine rotifer</name>
    <name type="synonym">Brachionus muelleri</name>
    <dbReference type="NCBI Taxonomy" id="10195"/>
    <lineage>
        <taxon>Eukaryota</taxon>
        <taxon>Metazoa</taxon>
        <taxon>Spiralia</taxon>
        <taxon>Gnathifera</taxon>
        <taxon>Rotifera</taxon>
        <taxon>Eurotatoria</taxon>
        <taxon>Monogononta</taxon>
        <taxon>Pseudotrocha</taxon>
        <taxon>Ploima</taxon>
        <taxon>Brachionidae</taxon>
        <taxon>Brachionus</taxon>
    </lineage>
</organism>
<gene>
    <name evidence="1" type="ORF">BpHYR1_020408</name>
</gene>
<comment type="caution">
    <text evidence="1">The sequence shown here is derived from an EMBL/GenBank/DDBJ whole genome shotgun (WGS) entry which is preliminary data.</text>
</comment>
<dbReference type="AlphaFoldDB" id="A0A3M7R711"/>
<name>A0A3M7R711_BRAPC</name>
<protein>
    <submittedName>
        <fullName evidence="1">Uncharacterized protein</fullName>
    </submittedName>
</protein>
<dbReference type="Proteomes" id="UP000276133">
    <property type="component" value="Unassembled WGS sequence"/>
</dbReference>
<keyword evidence="2" id="KW-1185">Reference proteome</keyword>
<dbReference type="EMBL" id="REGN01004092">
    <property type="protein sequence ID" value="RNA19171.1"/>
    <property type="molecule type" value="Genomic_DNA"/>
</dbReference>
<reference evidence="1 2" key="1">
    <citation type="journal article" date="2018" name="Sci. Rep.">
        <title>Genomic signatures of local adaptation to the degree of environmental predictability in rotifers.</title>
        <authorList>
            <person name="Franch-Gras L."/>
            <person name="Hahn C."/>
            <person name="Garcia-Roger E.M."/>
            <person name="Carmona M.J."/>
            <person name="Serra M."/>
            <person name="Gomez A."/>
        </authorList>
    </citation>
    <scope>NUCLEOTIDE SEQUENCE [LARGE SCALE GENOMIC DNA]</scope>
    <source>
        <strain evidence="1">HYR1</strain>
    </source>
</reference>
<proteinExistence type="predicted"/>
<sequence length="70" mass="7771">MISSASMSLTLLGSRVAKKRSFSSHHSSMPSVSFCKRINDSWSLSLWRRSLNMSASSPYRLSRPASLCCT</sequence>
<evidence type="ECO:0000313" key="1">
    <source>
        <dbReference type="EMBL" id="RNA19171.1"/>
    </source>
</evidence>
<evidence type="ECO:0000313" key="2">
    <source>
        <dbReference type="Proteomes" id="UP000276133"/>
    </source>
</evidence>
<accession>A0A3M7R711</accession>